<accession>A0AAV6UNC6</accession>
<dbReference type="EMBL" id="JAFNEN010000320">
    <property type="protein sequence ID" value="KAG8185947.1"/>
    <property type="molecule type" value="Genomic_DNA"/>
</dbReference>
<keyword evidence="2" id="KW-1185">Reference proteome</keyword>
<sequence>MMCWGAHNSRLDDMLARRPISAPPSQFVRIVTTLLLLLKKHALVVNIYRGGGSRRYIGKTPFPLTCQLKNYSLSEYFVFCGLCLLDSGDMLMGSMPPAGKLPNNPPGASAMIYFGSINVTKTNRKHRPVKNLILAQKPFPTKAEGGPREKKIDKTRQ</sequence>
<organism evidence="1 2">
    <name type="scientific">Oedothorax gibbosus</name>
    <dbReference type="NCBI Taxonomy" id="931172"/>
    <lineage>
        <taxon>Eukaryota</taxon>
        <taxon>Metazoa</taxon>
        <taxon>Ecdysozoa</taxon>
        <taxon>Arthropoda</taxon>
        <taxon>Chelicerata</taxon>
        <taxon>Arachnida</taxon>
        <taxon>Araneae</taxon>
        <taxon>Araneomorphae</taxon>
        <taxon>Entelegynae</taxon>
        <taxon>Araneoidea</taxon>
        <taxon>Linyphiidae</taxon>
        <taxon>Erigoninae</taxon>
        <taxon>Oedothorax</taxon>
    </lineage>
</organism>
<evidence type="ECO:0000313" key="2">
    <source>
        <dbReference type="Proteomes" id="UP000827092"/>
    </source>
</evidence>
<name>A0AAV6UNC6_9ARAC</name>
<protein>
    <submittedName>
        <fullName evidence="1">Uncharacterized protein</fullName>
    </submittedName>
</protein>
<reference evidence="1 2" key="1">
    <citation type="journal article" date="2022" name="Nat. Ecol. Evol.">
        <title>A masculinizing supergene underlies an exaggerated male reproductive morph in a spider.</title>
        <authorList>
            <person name="Hendrickx F."/>
            <person name="De Corte Z."/>
            <person name="Sonet G."/>
            <person name="Van Belleghem S.M."/>
            <person name="Kostlbacher S."/>
            <person name="Vangestel C."/>
        </authorList>
    </citation>
    <scope>NUCLEOTIDE SEQUENCE [LARGE SCALE GENOMIC DNA]</scope>
    <source>
        <strain evidence="1">W744_W776</strain>
    </source>
</reference>
<dbReference type="AlphaFoldDB" id="A0AAV6UNC6"/>
<evidence type="ECO:0000313" key="1">
    <source>
        <dbReference type="EMBL" id="KAG8185947.1"/>
    </source>
</evidence>
<proteinExistence type="predicted"/>
<dbReference type="Proteomes" id="UP000827092">
    <property type="component" value="Unassembled WGS sequence"/>
</dbReference>
<gene>
    <name evidence="1" type="ORF">JTE90_010730</name>
</gene>
<comment type="caution">
    <text evidence="1">The sequence shown here is derived from an EMBL/GenBank/DDBJ whole genome shotgun (WGS) entry which is preliminary data.</text>
</comment>